<name>A0A7Z9BPP3_9CYAN</name>
<reference evidence="2" key="1">
    <citation type="submission" date="2019-10" db="EMBL/GenBank/DDBJ databases">
        <authorList>
            <consortium name="Genoscope - CEA"/>
            <person name="William W."/>
        </authorList>
    </citation>
    <scope>NUCLEOTIDE SEQUENCE [LARGE SCALE GENOMIC DNA]</scope>
    <source>
        <strain evidence="2">BBR_PRJEB10994</strain>
    </source>
</reference>
<gene>
    <name evidence="2" type="ORF">PL9631_250079</name>
</gene>
<accession>A0A7Z9BPP3</accession>
<evidence type="ECO:0000313" key="3">
    <source>
        <dbReference type="Proteomes" id="UP000182190"/>
    </source>
</evidence>
<sequence>MQPNGDCFVRNESKRTVFKANVHTGEVQIPLTEKAATRFQEMIMAREKALSQPQTTVMSTSESKPKELELV</sequence>
<organism evidence="2 3">
    <name type="scientific">Planktothrix paucivesiculata PCC 9631</name>
    <dbReference type="NCBI Taxonomy" id="671071"/>
    <lineage>
        <taxon>Bacteria</taxon>
        <taxon>Bacillati</taxon>
        <taxon>Cyanobacteriota</taxon>
        <taxon>Cyanophyceae</taxon>
        <taxon>Oscillatoriophycideae</taxon>
        <taxon>Oscillatoriales</taxon>
        <taxon>Microcoleaceae</taxon>
        <taxon>Planktothrix</taxon>
    </lineage>
</organism>
<feature type="region of interest" description="Disordered" evidence="1">
    <location>
        <begin position="50"/>
        <end position="71"/>
    </location>
</feature>
<feature type="compositionally biased region" description="Polar residues" evidence="1">
    <location>
        <begin position="51"/>
        <end position="62"/>
    </location>
</feature>
<evidence type="ECO:0000313" key="2">
    <source>
        <dbReference type="EMBL" id="VXD16839.1"/>
    </source>
</evidence>
<comment type="caution">
    <text evidence="2">The sequence shown here is derived from an EMBL/GenBank/DDBJ whole genome shotgun (WGS) entry which is preliminary data.</text>
</comment>
<dbReference type="AlphaFoldDB" id="A0A7Z9BPP3"/>
<evidence type="ECO:0000256" key="1">
    <source>
        <dbReference type="SAM" id="MobiDB-lite"/>
    </source>
</evidence>
<protein>
    <submittedName>
        <fullName evidence="2">Uncharacterized protein</fullName>
    </submittedName>
</protein>
<keyword evidence="3" id="KW-1185">Reference proteome</keyword>
<proteinExistence type="predicted"/>
<dbReference type="Proteomes" id="UP000182190">
    <property type="component" value="Unassembled WGS sequence"/>
</dbReference>
<dbReference type="EMBL" id="CZCS02000163">
    <property type="protein sequence ID" value="VXD16839.1"/>
    <property type="molecule type" value="Genomic_DNA"/>
</dbReference>